<dbReference type="Gene3D" id="3.10.450.490">
    <property type="match status" value="1"/>
</dbReference>
<dbReference type="KEGG" id="vil:CFK37_18030"/>
<evidence type="ECO:0000313" key="18">
    <source>
        <dbReference type="EMBL" id="ASK63919.1"/>
    </source>
</evidence>
<dbReference type="PANTHER" id="PTHR33794:SF3">
    <property type="entry name" value="NEUTRAL PROTEASE B"/>
    <property type="match status" value="1"/>
</dbReference>
<evidence type="ECO:0000256" key="1">
    <source>
        <dbReference type="ARBA" id="ARBA00001947"/>
    </source>
</evidence>
<dbReference type="InterPro" id="IPR013856">
    <property type="entry name" value="Peptidase_M4_domain"/>
</dbReference>
<dbReference type="InterPro" id="IPR027268">
    <property type="entry name" value="Peptidase_M4/M1_CTD_sf"/>
</dbReference>
<dbReference type="Pfam" id="PF03413">
    <property type="entry name" value="PepSY"/>
    <property type="match status" value="1"/>
</dbReference>
<keyword evidence="9 13" id="KW-0862">Zinc</keyword>
<evidence type="ECO:0000256" key="8">
    <source>
        <dbReference type="ARBA" id="ARBA00022801"/>
    </source>
</evidence>
<dbReference type="CDD" id="cd09597">
    <property type="entry name" value="M4_TLP"/>
    <property type="match status" value="1"/>
</dbReference>
<reference evidence="18 19" key="1">
    <citation type="submission" date="2017-07" db="EMBL/GenBank/DDBJ databases">
        <title>Virgibacillus sp. LM2416.</title>
        <authorList>
            <person name="Tak E.J."/>
            <person name="Bae J.-W."/>
        </authorList>
    </citation>
    <scope>NUCLEOTIDE SEQUENCE [LARGE SCALE GENOMIC DNA]</scope>
    <source>
        <strain evidence="18 19">LM2416</strain>
    </source>
</reference>
<accession>A0A220U714</accession>
<feature type="active site" evidence="12">
    <location>
        <position position="379"/>
    </location>
</feature>
<evidence type="ECO:0000259" key="16">
    <source>
        <dbReference type="Pfam" id="PF03413"/>
    </source>
</evidence>
<dbReference type="OrthoDB" id="291295at2"/>
<dbReference type="EC" id="3.4.24.-" evidence="13"/>
<dbReference type="GO" id="GO:0006508">
    <property type="term" value="P:proteolysis"/>
    <property type="evidence" value="ECO:0007669"/>
    <property type="project" value="UniProtKB-KW"/>
</dbReference>
<name>A0A220U714_9BACI</name>
<dbReference type="Pfam" id="PF07504">
    <property type="entry name" value="FTP"/>
    <property type="match status" value="1"/>
</dbReference>
<proteinExistence type="inferred from homology"/>
<evidence type="ECO:0000256" key="11">
    <source>
        <dbReference type="ARBA" id="ARBA00023049"/>
    </source>
</evidence>
<evidence type="ECO:0000259" key="17">
    <source>
        <dbReference type="Pfam" id="PF07504"/>
    </source>
</evidence>
<evidence type="ECO:0000256" key="2">
    <source>
        <dbReference type="ARBA" id="ARBA00004613"/>
    </source>
</evidence>
<feature type="domain" description="Peptidase M4 C-terminal" evidence="15">
    <location>
        <begin position="389"/>
        <end position="552"/>
    </location>
</feature>
<feature type="domain" description="FTP" evidence="17">
    <location>
        <begin position="88"/>
        <end position="138"/>
    </location>
</feature>
<dbReference type="Pfam" id="PF02868">
    <property type="entry name" value="Peptidase_M4_C"/>
    <property type="match status" value="1"/>
</dbReference>
<dbReference type="PANTHER" id="PTHR33794">
    <property type="entry name" value="BACILLOLYSIN"/>
    <property type="match status" value="1"/>
</dbReference>
<dbReference type="EMBL" id="CP022315">
    <property type="protein sequence ID" value="ASK63919.1"/>
    <property type="molecule type" value="Genomic_DNA"/>
</dbReference>
<feature type="active site" description="Proton donor" evidence="12">
    <location>
        <position position="468"/>
    </location>
</feature>
<evidence type="ECO:0000256" key="6">
    <source>
        <dbReference type="ARBA" id="ARBA00022723"/>
    </source>
</evidence>
<dbReference type="InterPro" id="IPR011096">
    <property type="entry name" value="FTP_domain"/>
</dbReference>
<dbReference type="Gene3D" id="3.10.170.10">
    <property type="match status" value="1"/>
</dbReference>
<evidence type="ECO:0000256" key="7">
    <source>
        <dbReference type="ARBA" id="ARBA00022729"/>
    </source>
</evidence>
<keyword evidence="4 13" id="KW-0964">Secreted</keyword>
<dbReference type="InterPro" id="IPR023612">
    <property type="entry name" value="Peptidase_M4"/>
</dbReference>
<keyword evidence="7 13" id="KW-0732">Signal</keyword>
<evidence type="ECO:0000256" key="10">
    <source>
        <dbReference type="ARBA" id="ARBA00022837"/>
    </source>
</evidence>
<comment type="subcellular location">
    <subcellularLocation>
        <location evidence="2 13">Secreted</location>
    </subcellularLocation>
</comment>
<dbReference type="InterPro" id="IPR001570">
    <property type="entry name" value="Peptidase_M4_C_domain"/>
</dbReference>
<dbReference type="GO" id="GO:0046872">
    <property type="term" value="F:metal ion binding"/>
    <property type="evidence" value="ECO:0007669"/>
    <property type="project" value="UniProtKB-UniRule"/>
</dbReference>
<dbReference type="PRINTS" id="PR00730">
    <property type="entry name" value="THERMOLYSIN"/>
</dbReference>
<dbReference type="AlphaFoldDB" id="A0A220U714"/>
<dbReference type="Pfam" id="PF01447">
    <property type="entry name" value="Peptidase_M4"/>
    <property type="match status" value="1"/>
</dbReference>
<dbReference type="InterPro" id="IPR050728">
    <property type="entry name" value="Zinc_Metalloprotease_M4"/>
</dbReference>
<evidence type="ECO:0000259" key="15">
    <source>
        <dbReference type="Pfam" id="PF02868"/>
    </source>
</evidence>
<sequence>MKGKIVSSTLALSLALGGFASAGTAFADEKTMDFNEKYNTPSYIIGNWEAPQPKSLTKTEPLTKKEIAFAFLNAKKELFKLQGDSKNHFKVVGHKADKETGSYHFRLVEQYDGIPVYGSDQTISLNEKNHVTAFFGQVVPNLEDKEIPTEASISGDEAVDIAKQAIDKEIGHVENYDGDISNKLYVYEHNGEFHLAYLVKASTSEPAPGYWHYFVDATNGKVINMINEIDSVTGFGEGVLGNKEMFGIEKGEDGNYFLFDGSRGDGIHTFHAQHTGPFIFNLLSQLLGYTGEEITSDHKFFSDPAAVSAQVNAAEVYDYYQDTFGRDSYDDQGAKLISSVHIGTGWNNAAWNGKQMMYGDGDGEVFMSLSGAKDVIGHELTHAITDVTAGLVYENESGALNESISDIFGAMVDREDWKLGEDVYTPGVEGDALRTLKDPASYTNALTGPYPDHYSKRYTGEEDNGGVHINSSINNKAAYLISEGGTHYDVKVEGVGRKATEQIYYRALTKYLTATSDFSMMRQAAVKAATDIYGASSAEVEAVNDAYNAVGVE</sequence>
<dbReference type="GO" id="GO:0005576">
    <property type="term" value="C:extracellular region"/>
    <property type="evidence" value="ECO:0007669"/>
    <property type="project" value="UniProtKB-SubCell"/>
</dbReference>
<evidence type="ECO:0000256" key="5">
    <source>
        <dbReference type="ARBA" id="ARBA00022670"/>
    </source>
</evidence>
<evidence type="ECO:0000259" key="14">
    <source>
        <dbReference type="Pfam" id="PF01447"/>
    </source>
</evidence>
<dbReference type="Gene3D" id="3.10.450.40">
    <property type="match status" value="1"/>
</dbReference>
<feature type="signal peptide" evidence="13">
    <location>
        <begin position="1"/>
        <end position="27"/>
    </location>
</feature>
<feature type="domain" description="PepSY" evidence="16">
    <location>
        <begin position="153"/>
        <end position="224"/>
    </location>
</feature>
<protein>
    <recommendedName>
        <fullName evidence="13">Neutral metalloproteinase</fullName>
        <ecNumber evidence="13">3.4.24.-</ecNumber>
    </recommendedName>
</protein>
<comment type="cofactor">
    <cofactor evidence="1 13">
        <name>Zn(2+)</name>
        <dbReference type="ChEBI" id="CHEBI:29105"/>
    </cofactor>
</comment>
<organism evidence="18 19">
    <name type="scientific">Virgibacillus phasianinus</name>
    <dbReference type="NCBI Taxonomy" id="2017483"/>
    <lineage>
        <taxon>Bacteria</taxon>
        <taxon>Bacillati</taxon>
        <taxon>Bacillota</taxon>
        <taxon>Bacilli</taxon>
        <taxon>Bacillales</taxon>
        <taxon>Bacillaceae</taxon>
        <taxon>Virgibacillus</taxon>
    </lineage>
</organism>
<keyword evidence="5 13" id="KW-0645">Protease</keyword>
<dbReference type="InterPro" id="IPR025711">
    <property type="entry name" value="PepSY"/>
</dbReference>
<comment type="function">
    <text evidence="13">Extracellular zinc metalloprotease.</text>
</comment>
<dbReference type="SUPFAM" id="SSF55486">
    <property type="entry name" value="Metalloproteases ('zincins'), catalytic domain"/>
    <property type="match status" value="1"/>
</dbReference>
<dbReference type="Proteomes" id="UP000198312">
    <property type="component" value="Chromosome"/>
</dbReference>
<keyword evidence="19" id="KW-1185">Reference proteome</keyword>
<evidence type="ECO:0000313" key="19">
    <source>
        <dbReference type="Proteomes" id="UP000198312"/>
    </source>
</evidence>
<dbReference type="Gene3D" id="1.10.390.10">
    <property type="entry name" value="Neutral Protease Domain 2"/>
    <property type="match status" value="1"/>
</dbReference>
<keyword evidence="8 13" id="KW-0378">Hydrolase</keyword>
<dbReference type="FunFam" id="1.10.390.10:FF:000012">
    <property type="entry name" value="Thermolysin"/>
    <property type="match status" value="1"/>
</dbReference>
<keyword evidence="11 13" id="KW-0482">Metalloprotease</keyword>
<dbReference type="GO" id="GO:0004222">
    <property type="term" value="F:metalloendopeptidase activity"/>
    <property type="evidence" value="ECO:0007669"/>
    <property type="project" value="UniProtKB-UniRule"/>
</dbReference>
<keyword evidence="10" id="KW-0106">Calcium</keyword>
<evidence type="ECO:0000256" key="3">
    <source>
        <dbReference type="ARBA" id="ARBA00009388"/>
    </source>
</evidence>
<feature type="domain" description="Peptidase M4" evidence="14">
    <location>
        <begin position="233"/>
        <end position="386"/>
    </location>
</feature>
<comment type="similarity">
    <text evidence="3 13">Belongs to the peptidase M4 family.</text>
</comment>
<evidence type="ECO:0000256" key="9">
    <source>
        <dbReference type="ARBA" id="ARBA00022833"/>
    </source>
</evidence>
<keyword evidence="6" id="KW-0479">Metal-binding</keyword>
<dbReference type="RefSeq" id="WP_089063177.1">
    <property type="nucleotide sequence ID" value="NZ_CP022315.1"/>
</dbReference>
<evidence type="ECO:0000256" key="4">
    <source>
        <dbReference type="ARBA" id="ARBA00022525"/>
    </source>
</evidence>
<evidence type="ECO:0000256" key="13">
    <source>
        <dbReference type="RuleBase" id="RU366073"/>
    </source>
</evidence>
<gene>
    <name evidence="18" type="ORF">CFK37_18030</name>
</gene>
<feature type="chain" id="PRO_5023144717" description="Neutral metalloproteinase" evidence="13">
    <location>
        <begin position="28"/>
        <end position="553"/>
    </location>
</feature>
<evidence type="ECO:0000256" key="12">
    <source>
        <dbReference type="PIRSR" id="PIRSR623612-1"/>
    </source>
</evidence>